<evidence type="ECO:0000313" key="8">
    <source>
        <dbReference type="Proteomes" id="UP000563523"/>
    </source>
</evidence>
<dbReference type="InterPro" id="IPR002549">
    <property type="entry name" value="AI-2E-like"/>
</dbReference>
<evidence type="ECO:0000256" key="5">
    <source>
        <dbReference type="ARBA" id="ARBA00023136"/>
    </source>
</evidence>
<name>A0A850QX34_9LACO</name>
<feature type="transmembrane region" description="Helical" evidence="6">
    <location>
        <begin position="197"/>
        <end position="222"/>
    </location>
</feature>
<dbReference type="Proteomes" id="UP000563523">
    <property type="component" value="Unassembled WGS sequence"/>
</dbReference>
<dbReference type="GO" id="GO:0016020">
    <property type="term" value="C:membrane"/>
    <property type="evidence" value="ECO:0007669"/>
    <property type="project" value="UniProtKB-SubCell"/>
</dbReference>
<evidence type="ECO:0000256" key="6">
    <source>
        <dbReference type="SAM" id="Phobius"/>
    </source>
</evidence>
<dbReference type="PANTHER" id="PTHR21716:SF62">
    <property type="entry name" value="TRANSPORT PROTEIN YDBI-RELATED"/>
    <property type="match status" value="1"/>
</dbReference>
<accession>A0A850QX34</accession>
<gene>
    <name evidence="7" type="ORF">HU830_04200</name>
</gene>
<keyword evidence="8" id="KW-1185">Reference proteome</keyword>
<feature type="transmembrane region" description="Helical" evidence="6">
    <location>
        <begin position="62"/>
        <end position="84"/>
    </location>
</feature>
<dbReference type="Pfam" id="PF01594">
    <property type="entry name" value="AI-2E_transport"/>
    <property type="match status" value="1"/>
</dbReference>
<dbReference type="PANTHER" id="PTHR21716">
    <property type="entry name" value="TRANSMEMBRANE PROTEIN"/>
    <property type="match status" value="1"/>
</dbReference>
<proteinExistence type="inferred from homology"/>
<feature type="transmembrane region" description="Helical" evidence="6">
    <location>
        <begin position="35"/>
        <end position="53"/>
    </location>
</feature>
<organism evidence="7 8">
    <name type="scientific">Bombilactobacillus apium</name>
    <dbReference type="NCBI Taxonomy" id="2675299"/>
    <lineage>
        <taxon>Bacteria</taxon>
        <taxon>Bacillati</taxon>
        <taxon>Bacillota</taxon>
        <taxon>Bacilli</taxon>
        <taxon>Lactobacillales</taxon>
        <taxon>Lactobacillaceae</taxon>
        <taxon>Bombilactobacillus</taxon>
    </lineage>
</organism>
<feature type="transmembrane region" description="Helical" evidence="6">
    <location>
        <begin position="12"/>
        <end position="29"/>
    </location>
</feature>
<comment type="subcellular location">
    <subcellularLocation>
        <location evidence="1">Membrane</location>
        <topology evidence="1">Multi-pass membrane protein</topology>
    </subcellularLocation>
</comment>
<feature type="transmembrane region" description="Helical" evidence="6">
    <location>
        <begin position="266"/>
        <end position="284"/>
    </location>
</feature>
<dbReference type="GO" id="GO:0055085">
    <property type="term" value="P:transmembrane transport"/>
    <property type="evidence" value="ECO:0007669"/>
    <property type="project" value="TreeGrafter"/>
</dbReference>
<evidence type="ECO:0000256" key="2">
    <source>
        <dbReference type="ARBA" id="ARBA00009773"/>
    </source>
</evidence>
<evidence type="ECO:0000256" key="4">
    <source>
        <dbReference type="ARBA" id="ARBA00022989"/>
    </source>
</evidence>
<keyword evidence="4 6" id="KW-1133">Transmembrane helix</keyword>
<dbReference type="EMBL" id="JABZEC010000003">
    <property type="protein sequence ID" value="NVY96374.1"/>
    <property type="molecule type" value="Genomic_DNA"/>
</dbReference>
<comment type="similarity">
    <text evidence="2">Belongs to the autoinducer-2 exporter (AI-2E) (TC 2.A.86) family.</text>
</comment>
<sequence>MNIYRNFVKNVSLRRVVVLAFCIFVIWLLRSIMSTVLLTFVFTFLSISFIRWVQRRIKINPIWIITPLYIVIIALLYLFATHYIPGIIGSSMQLFKKVVHFYNSNQGSRNPFISFVVEISQSMQLTSQLKTGIGEVFKYITSVGAMGVTIFVSFLLSYFYSFEVDRLNEFGRLFMQGRVSWFFQDIRYFAKKFVNTFGVVLEAQVIIAIINTILTSIVLMLLKMPSVPSLAIMIFILSMIPVAGVIISLVPLSIIAYTVSGLQTMLYIWLAIALIHALETYVLNPKLMSSRTHLPIFVTFVVLLVSERLFGSWGLIVGIPIFTFFLDVLEIRAIKS</sequence>
<evidence type="ECO:0000256" key="1">
    <source>
        <dbReference type="ARBA" id="ARBA00004141"/>
    </source>
</evidence>
<keyword evidence="5 6" id="KW-0472">Membrane</keyword>
<feature type="transmembrane region" description="Helical" evidence="6">
    <location>
        <begin position="139"/>
        <end position="160"/>
    </location>
</feature>
<dbReference type="RefSeq" id="WP_176942536.1">
    <property type="nucleotide sequence ID" value="NZ_JABZEC010000003.1"/>
</dbReference>
<protein>
    <submittedName>
        <fullName evidence="7">AI-2E family transporter</fullName>
    </submittedName>
</protein>
<feature type="transmembrane region" description="Helical" evidence="6">
    <location>
        <begin position="234"/>
        <end position="259"/>
    </location>
</feature>
<keyword evidence="3 6" id="KW-0812">Transmembrane</keyword>
<reference evidence="7 8" key="1">
    <citation type="submission" date="2020-06" db="EMBL/GenBank/DDBJ databases">
        <authorList>
            <person name="Kang J."/>
        </authorList>
    </citation>
    <scope>NUCLEOTIDE SEQUENCE [LARGE SCALE GENOMIC DNA]</scope>
    <source>
        <strain evidence="7 8">DCY120</strain>
    </source>
</reference>
<dbReference type="AlphaFoldDB" id="A0A850QX34"/>
<feature type="transmembrane region" description="Helical" evidence="6">
    <location>
        <begin position="296"/>
        <end position="326"/>
    </location>
</feature>
<evidence type="ECO:0000256" key="3">
    <source>
        <dbReference type="ARBA" id="ARBA00022692"/>
    </source>
</evidence>
<evidence type="ECO:0000313" key="7">
    <source>
        <dbReference type="EMBL" id="NVY96374.1"/>
    </source>
</evidence>
<comment type="caution">
    <text evidence="7">The sequence shown here is derived from an EMBL/GenBank/DDBJ whole genome shotgun (WGS) entry which is preliminary data.</text>
</comment>